<evidence type="ECO:0000313" key="2">
    <source>
        <dbReference type="Proteomes" id="UP000308197"/>
    </source>
</evidence>
<dbReference type="EMBL" id="ML211429">
    <property type="protein sequence ID" value="TFK83005.1"/>
    <property type="molecule type" value="Genomic_DNA"/>
</dbReference>
<sequence length="428" mass="49066">MPRKLVVAHFMVGNTYPYTIHDWKEDIALASARGIDAFCLNVGPEEWQYESVARSYAAALELGAPFKLFISFDMTAIPGNRRQDVHLLRKYLAAYAHHPHQLLYHGKVLVSTFAGQDSLFGHATVQEAWQFVKDSLEDIARVHLIPSFFIDPRHYPHITAMDGYFNWNGSWPIHLTVDSPRDEVECAKLDTDRHHIHHLGGRSFMAAVSPWFFTHYGPDTWNKNWIYRGDDWLFVRRWTQLIAMRDRIDIVQIISWNDYGESHYIGPIKGAQPNSEAWVDGFPHDAWLDLNEYFAHAFKTGAYPPIERDRIFMWSRPHLKDAEATDDKVPRPDRWQLTDDKFWVVVLARAPAEVRLSAADGAYHGRSWSVKEGLSTLSHPMAAGGGMRATMLRGGVAVAECAPTHDEFRVHKRPRTHNFNVFVAASPR</sequence>
<dbReference type="InParanoid" id="A0A5C3P008"/>
<accession>A0A5C3P008</accession>
<dbReference type="Pfam" id="PF03659">
    <property type="entry name" value="Glyco_hydro_71"/>
    <property type="match status" value="1"/>
</dbReference>
<dbReference type="GO" id="GO:0051118">
    <property type="term" value="F:glucan endo-1,3-alpha-glucosidase activity"/>
    <property type="evidence" value="ECO:0007669"/>
    <property type="project" value="InterPro"/>
</dbReference>
<evidence type="ECO:0000313" key="1">
    <source>
        <dbReference type="EMBL" id="TFK83005.1"/>
    </source>
</evidence>
<dbReference type="Proteomes" id="UP000308197">
    <property type="component" value="Unassembled WGS sequence"/>
</dbReference>
<dbReference type="InterPro" id="IPR005197">
    <property type="entry name" value="Glyco_hydro_71"/>
</dbReference>
<dbReference type="Gene3D" id="3.20.20.80">
    <property type="entry name" value="Glycosidases"/>
    <property type="match status" value="1"/>
</dbReference>
<dbReference type="AlphaFoldDB" id="A0A5C3P008"/>
<proteinExistence type="predicted"/>
<dbReference type="STRING" id="1314778.A0A5C3P008"/>
<keyword evidence="1" id="KW-0378">Hydrolase</keyword>
<reference evidence="1 2" key="1">
    <citation type="journal article" date="2019" name="Nat. Ecol. Evol.">
        <title>Megaphylogeny resolves global patterns of mushroom evolution.</title>
        <authorList>
            <person name="Varga T."/>
            <person name="Krizsan K."/>
            <person name="Foldi C."/>
            <person name="Dima B."/>
            <person name="Sanchez-Garcia M."/>
            <person name="Sanchez-Ramirez S."/>
            <person name="Szollosi G.J."/>
            <person name="Szarkandi J.G."/>
            <person name="Papp V."/>
            <person name="Albert L."/>
            <person name="Andreopoulos W."/>
            <person name="Angelini C."/>
            <person name="Antonin V."/>
            <person name="Barry K.W."/>
            <person name="Bougher N.L."/>
            <person name="Buchanan P."/>
            <person name="Buyck B."/>
            <person name="Bense V."/>
            <person name="Catcheside P."/>
            <person name="Chovatia M."/>
            <person name="Cooper J."/>
            <person name="Damon W."/>
            <person name="Desjardin D."/>
            <person name="Finy P."/>
            <person name="Geml J."/>
            <person name="Haridas S."/>
            <person name="Hughes K."/>
            <person name="Justo A."/>
            <person name="Karasinski D."/>
            <person name="Kautmanova I."/>
            <person name="Kiss B."/>
            <person name="Kocsube S."/>
            <person name="Kotiranta H."/>
            <person name="LaButti K.M."/>
            <person name="Lechner B.E."/>
            <person name="Liimatainen K."/>
            <person name="Lipzen A."/>
            <person name="Lukacs Z."/>
            <person name="Mihaltcheva S."/>
            <person name="Morgado L.N."/>
            <person name="Niskanen T."/>
            <person name="Noordeloos M.E."/>
            <person name="Ohm R.A."/>
            <person name="Ortiz-Santana B."/>
            <person name="Ovrebo C."/>
            <person name="Racz N."/>
            <person name="Riley R."/>
            <person name="Savchenko A."/>
            <person name="Shiryaev A."/>
            <person name="Soop K."/>
            <person name="Spirin V."/>
            <person name="Szebenyi C."/>
            <person name="Tomsovsky M."/>
            <person name="Tulloss R.E."/>
            <person name="Uehling J."/>
            <person name="Grigoriev I.V."/>
            <person name="Vagvolgyi C."/>
            <person name="Papp T."/>
            <person name="Martin F.M."/>
            <person name="Miettinen O."/>
            <person name="Hibbett D.S."/>
            <person name="Nagy L.G."/>
        </authorList>
    </citation>
    <scope>NUCLEOTIDE SEQUENCE [LARGE SCALE GENOMIC DNA]</scope>
    <source>
        <strain evidence="1 2">HHB13444</strain>
    </source>
</reference>
<protein>
    <submittedName>
        <fullName evidence="1">Glycoside hydrolase family 71 protein</fullName>
    </submittedName>
</protein>
<dbReference type="CDD" id="cd11577">
    <property type="entry name" value="GH71"/>
    <property type="match status" value="1"/>
</dbReference>
<gene>
    <name evidence="1" type="ORF">K466DRAFT_276952</name>
</gene>
<organism evidence="1 2">
    <name type="scientific">Polyporus arcularius HHB13444</name>
    <dbReference type="NCBI Taxonomy" id="1314778"/>
    <lineage>
        <taxon>Eukaryota</taxon>
        <taxon>Fungi</taxon>
        <taxon>Dikarya</taxon>
        <taxon>Basidiomycota</taxon>
        <taxon>Agaricomycotina</taxon>
        <taxon>Agaricomycetes</taxon>
        <taxon>Polyporales</taxon>
        <taxon>Polyporaceae</taxon>
        <taxon>Polyporus</taxon>
    </lineage>
</organism>
<keyword evidence="2" id="KW-1185">Reference proteome</keyword>
<name>A0A5C3P008_9APHY</name>